<proteinExistence type="predicted"/>
<dbReference type="SUPFAM" id="SSF50129">
    <property type="entry name" value="GroES-like"/>
    <property type="match status" value="2"/>
</dbReference>
<dbReference type="InterPro" id="IPR050129">
    <property type="entry name" value="Zn_alcohol_dh"/>
</dbReference>
<dbReference type="GO" id="GO:0016491">
    <property type="term" value="F:oxidoreductase activity"/>
    <property type="evidence" value="ECO:0007669"/>
    <property type="project" value="UniProtKB-KW"/>
</dbReference>
<dbReference type="PANTHER" id="PTHR43401">
    <property type="entry name" value="L-THREONINE 3-DEHYDROGENASE"/>
    <property type="match status" value="1"/>
</dbReference>
<reference evidence="4 5" key="1">
    <citation type="journal article" date="2016" name="Nat. Commun.">
        <title>Thousands of microbial genomes shed light on interconnected biogeochemical processes in an aquifer system.</title>
        <authorList>
            <person name="Anantharaman K."/>
            <person name="Brown C.T."/>
            <person name="Hug L.A."/>
            <person name="Sharon I."/>
            <person name="Castelle C.J."/>
            <person name="Probst A.J."/>
            <person name="Thomas B.C."/>
            <person name="Singh A."/>
            <person name="Wilkins M.J."/>
            <person name="Karaoz U."/>
            <person name="Brodie E.L."/>
            <person name="Williams K.H."/>
            <person name="Hubbard S.S."/>
            <person name="Banfield J.F."/>
        </authorList>
    </citation>
    <scope>NUCLEOTIDE SEQUENCE [LARGE SCALE GENOMIC DNA]</scope>
</reference>
<keyword evidence="1" id="KW-0560">Oxidoreductase</keyword>
<dbReference type="AlphaFoldDB" id="A0A1G1Y1L2"/>
<dbReference type="Proteomes" id="UP000178240">
    <property type="component" value="Unassembled WGS sequence"/>
</dbReference>
<dbReference type="Gene3D" id="3.40.50.720">
    <property type="entry name" value="NAD(P)-binding Rossmann-like Domain"/>
    <property type="match status" value="1"/>
</dbReference>
<dbReference type="Pfam" id="PF08240">
    <property type="entry name" value="ADH_N"/>
    <property type="match status" value="2"/>
</dbReference>
<dbReference type="PANTHER" id="PTHR43401:SF2">
    <property type="entry name" value="L-THREONINE 3-DEHYDROGENASE"/>
    <property type="match status" value="1"/>
</dbReference>
<dbReference type="InterPro" id="IPR013154">
    <property type="entry name" value="ADH-like_N"/>
</dbReference>
<dbReference type="EMBL" id="MHIE01000006">
    <property type="protein sequence ID" value="OGY46215.1"/>
    <property type="molecule type" value="Genomic_DNA"/>
</dbReference>
<sequence>MKALIKKRPDNPPAWYRGLDLVEKPEPQVSADRPVKIKILANGICGTDVGIYQGKDALANVLARLKTPDVTLGHEFCGRITELHPASQSYLAKLLLRRKNTTRPVLDYLAGKSEETLASASDLAEFLNKNFYVTAEMHFTCGQCLQCRTGYEHVCKNTIGKGILEDGAYADYMVAPANRIILFEAGEVAPEIIAFMDALGNSVHMAQSVDLVGKTVLITGAGVQGLMSCAVARQLGANKIFITDVIPQDQKSIDKLGIAKKLGADGVFDVGSPAGQQALKEMVAKETDQTGVDVVFEMSGHYGAYKQVFANIRMGGTMLLLGLPAGQLEVDFSKEIVFKGLTIKGIYGRRVFDTWDLMRFLLSKGLEKTILTSGIISHQLPLEKFEEGFEALCNGQAIKVILKP</sequence>
<dbReference type="InterPro" id="IPR013149">
    <property type="entry name" value="ADH-like_C"/>
</dbReference>
<gene>
    <name evidence="4" type="ORF">A2744_04400</name>
</gene>
<dbReference type="InterPro" id="IPR011032">
    <property type="entry name" value="GroES-like_sf"/>
</dbReference>
<organism evidence="4 5">
    <name type="scientific">Candidatus Buchananbacteria bacterium RIFCSPHIGHO2_01_FULL_44_11</name>
    <dbReference type="NCBI Taxonomy" id="1797535"/>
    <lineage>
        <taxon>Bacteria</taxon>
        <taxon>Candidatus Buchananiibacteriota</taxon>
    </lineage>
</organism>
<feature type="domain" description="Alcohol dehydrogenase-like C-terminal" evidence="2">
    <location>
        <begin position="225"/>
        <end position="356"/>
    </location>
</feature>
<protein>
    <recommendedName>
        <fullName evidence="6">Enoyl reductase (ER) domain-containing protein</fullName>
    </recommendedName>
</protein>
<feature type="domain" description="Alcohol dehydrogenase-like N-terminal" evidence="3">
    <location>
        <begin position="34"/>
        <end position="88"/>
    </location>
</feature>
<comment type="caution">
    <text evidence="4">The sequence shown here is derived from an EMBL/GenBank/DDBJ whole genome shotgun (WGS) entry which is preliminary data.</text>
</comment>
<dbReference type="SUPFAM" id="SSF51735">
    <property type="entry name" value="NAD(P)-binding Rossmann-fold domains"/>
    <property type="match status" value="1"/>
</dbReference>
<evidence type="ECO:0008006" key="6">
    <source>
        <dbReference type="Google" id="ProtNLM"/>
    </source>
</evidence>
<feature type="domain" description="Alcohol dehydrogenase-like N-terminal" evidence="3">
    <location>
        <begin position="133"/>
        <end position="181"/>
    </location>
</feature>
<accession>A0A1G1Y1L2</accession>
<evidence type="ECO:0000256" key="1">
    <source>
        <dbReference type="ARBA" id="ARBA00023002"/>
    </source>
</evidence>
<dbReference type="Pfam" id="PF00107">
    <property type="entry name" value="ADH_zinc_N"/>
    <property type="match status" value="1"/>
</dbReference>
<evidence type="ECO:0000313" key="5">
    <source>
        <dbReference type="Proteomes" id="UP000178240"/>
    </source>
</evidence>
<dbReference type="STRING" id="1797535.A2744_04400"/>
<evidence type="ECO:0000313" key="4">
    <source>
        <dbReference type="EMBL" id="OGY46215.1"/>
    </source>
</evidence>
<dbReference type="Gene3D" id="3.90.180.10">
    <property type="entry name" value="Medium-chain alcohol dehydrogenases, catalytic domain"/>
    <property type="match status" value="2"/>
</dbReference>
<name>A0A1G1Y1L2_9BACT</name>
<evidence type="ECO:0000259" key="3">
    <source>
        <dbReference type="Pfam" id="PF08240"/>
    </source>
</evidence>
<evidence type="ECO:0000259" key="2">
    <source>
        <dbReference type="Pfam" id="PF00107"/>
    </source>
</evidence>
<dbReference type="InterPro" id="IPR036291">
    <property type="entry name" value="NAD(P)-bd_dom_sf"/>
</dbReference>